<dbReference type="InterPro" id="IPR009012">
    <property type="entry name" value="GrpE_head"/>
</dbReference>
<comment type="similarity">
    <text evidence="1 4 5">Belongs to the GrpE family.</text>
</comment>
<dbReference type="CDD" id="cd00446">
    <property type="entry name" value="GrpE"/>
    <property type="match status" value="1"/>
</dbReference>
<dbReference type="Pfam" id="PF01025">
    <property type="entry name" value="GrpE"/>
    <property type="match status" value="1"/>
</dbReference>
<evidence type="ECO:0000256" key="2">
    <source>
        <dbReference type="ARBA" id="ARBA00023016"/>
    </source>
</evidence>
<evidence type="ECO:0000256" key="3">
    <source>
        <dbReference type="ARBA" id="ARBA00023186"/>
    </source>
</evidence>
<dbReference type="PANTHER" id="PTHR21237">
    <property type="entry name" value="GRPE PROTEIN"/>
    <property type="match status" value="1"/>
</dbReference>
<feature type="compositionally biased region" description="Basic and acidic residues" evidence="6">
    <location>
        <begin position="1"/>
        <end position="11"/>
    </location>
</feature>
<dbReference type="GO" id="GO:0005737">
    <property type="term" value="C:cytoplasm"/>
    <property type="evidence" value="ECO:0007669"/>
    <property type="project" value="UniProtKB-SubCell"/>
</dbReference>
<reference evidence="7 8" key="1">
    <citation type="submission" date="2019-07" db="EMBL/GenBank/DDBJ databases">
        <title>Whole genome shotgun sequence of Asaia bogorensis NBRC 16594.</title>
        <authorList>
            <person name="Hosoyama A."/>
            <person name="Uohara A."/>
            <person name="Ohji S."/>
            <person name="Ichikawa N."/>
        </authorList>
    </citation>
    <scope>NUCLEOTIDE SEQUENCE [LARGE SCALE GENOMIC DNA]</scope>
    <source>
        <strain evidence="7 8">NBRC 16594</strain>
    </source>
</reference>
<comment type="subunit">
    <text evidence="4">Homodimer.</text>
</comment>
<dbReference type="AlphaFoldDB" id="A0AAN4R3P3"/>
<dbReference type="SUPFAM" id="SSF58014">
    <property type="entry name" value="Coiled-coil domain of nucleotide exchange factor GrpE"/>
    <property type="match status" value="1"/>
</dbReference>
<dbReference type="InterPro" id="IPR000740">
    <property type="entry name" value="GrpE"/>
</dbReference>
<dbReference type="PRINTS" id="PR00773">
    <property type="entry name" value="GRPEPROTEIN"/>
</dbReference>
<feature type="region of interest" description="Disordered" evidence="6">
    <location>
        <begin position="1"/>
        <end position="36"/>
    </location>
</feature>
<evidence type="ECO:0000256" key="1">
    <source>
        <dbReference type="ARBA" id="ARBA00009054"/>
    </source>
</evidence>
<organism evidence="7 8">
    <name type="scientific">Asaia bogorensis NBRC 16594</name>
    <dbReference type="NCBI Taxonomy" id="1231624"/>
    <lineage>
        <taxon>Bacteria</taxon>
        <taxon>Pseudomonadati</taxon>
        <taxon>Pseudomonadota</taxon>
        <taxon>Alphaproteobacteria</taxon>
        <taxon>Acetobacterales</taxon>
        <taxon>Acetobacteraceae</taxon>
        <taxon>Asaia</taxon>
    </lineage>
</organism>
<keyword evidence="8" id="KW-1185">Reference proteome</keyword>
<dbReference type="Proteomes" id="UP000321287">
    <property type="component" value="Unassembled WGS sequence"/>
</dbReference>
<dbReference type="GeneID" id="78227817"/>
<evidence type="ECO:0000256" key="4">
    <source>
        <dbReference type="HAMAP-Rule" id="MF_01151"/>
    </source>
</evidence>
<comment type="subcellular location">
    <subcellularLocation>
        <location evidence="4">Cytoplasm</location>
    </subcellularLocation>
</comment>
<name>A0AAN4R3P3_9PROT</name>
<dbReference type="KEGG" id="abg:Asbog_02817"/>
<dbReference type="RefSeq" id="WP_062165566.1">
    <property type="nucleotide sequence ID" value="NZ_AP014690.1"/>
</dbReference>
<dbReference type="SUPFAM" id="SSF51064">
    <property type="entry name" value="Head domain of nucleotide exchange factor GrpE"/>
    <property type="match status" value="1"/>
</dbReference>
<proteinExistence type="inferred from homology"/>
<dbReference type="GO" id="GO:0051082">
    <property type="term" value="F:unfolded protein binding"/>
    <property type="evidence" value="ECO:0007669"/>
    <property type="project" value="TreeGrafter"/>
</dbReference>
<dbReference type="PANTHER" id="PTHR21237:SF23">
    <property type="entry name" value="GRPE PROTEIN HOMOLOG, MITOCHONDRIAL"/>
    <property type="match status" value="1"/>
</dbReference>
<dbReference type="GO" id="GO:0006457">
    <property type="term" value="P:protein folding"/>
    <property type="evidence" value="ECO:0007669"/>
    <property type="project" value="InterPro"/>
</dbReference>
<dbReference type="EMBL" id="BJVS01000008">
    <property type="protein sequence ID" value="GEL54588.1"/>
    <property type="molecule type" value="Genomic_DNA"/>
</dbReference>
<dbReference type="Gene3D" id="3.90.20.20">
    <property type="match status" value="1"/>
</dbReference>
<dbReference type="GO" id="GO:0000774">
    <property type="term" value="F:adenyl-nucleotide exchange factor activity"/>
    <property type="evidence" value="ECO:0007669"/>
    <property type="project" value="InterPro"/>
</dbReference>
<comment type="caution">
    <text evidence="7">The sequence shown here is derived from an EMBL/GenBank/DDBJ whole genome shotgun (WGS) entry which is preliminary data.</text>
</comment>
<dbReference type="Gene3D" id="2.30.22.10">
    <property type="entry name" value="Head domain of nucleotide exchange factor GrpE"/>
    <property type="match status" value="1"/>
</dbReference>
<keyword evidence="3 4" id="KW-0143">Chaperone</keyword>
<keyword evidence="2 4" id="KW-0346">Stress response</keyword>
<evidence type="ECO:0000256" key="5">
    <source>
        <dbReference type="RuleBase" id="RU004478"/>
    </source>
</evidence>
<feature type="compositionally biased region" description="Low complexity" evidence="6">
    <location>
        <begin position="13"/>
        <end position="30"/>
    </location>
</feature>
<evidence type="ECO:0000256" key="6">
    <source>
        <dbReference type="SAM" id="MobiDB-lite"/>
    </source>
</evidence>
<gene>
    <name evidence="4 7" type="primary">grpE</name>
    <name evidence="7" type="ORF">ABO01nite_25950</name>
</gene>
<protein>
    <recommendedName>
        <fullName evidence="4">Protein GrpE</fullName>
    </recommendedName>
    <alternativeName>
        <fullName evidence="4">HSP-70 cofactor</fullName>
    </alternativeName>
</protein>
<sequence>MTTENTLHDAQNDAPAPETAEAAEATTDTAGQTPESRIAELEAQVEEFRDKWMRSEAEMQNYRTRAKREVEDARQYAVQKFAKDVVEAAENLQRGLASLPPKAEGEEGLVAKLREGFESTERSFLGILERNGITCQHPVGEVFDANLHQAMAEQPSDEHADGTVMQAWTPTWTLNGRLLKPAMVVVAKGGNKAAE</sequence>
<evidence type="ECO:0000313" key="8">
    <source>
        <dbReference type="Proteomes" id="UP000321287"/>
    </source>
</evidence>
<dbReference type="HAMAP" id="MF_01151">
    <property type="entry name" value="GrpE"/>
    <property type="match status" value="1"/>
</dbReference>
<comment type="function">
    <text evidence="4">Participates actively in the response to hyperosmotic and heat shock by preventing the aggregation of stress-denatured proteins, in association with DnaK and GrpE. It is the nucleotide exchange factor for DnaK and may function as a thermosensor. Unfolded proteins bind initially to DnaJ; upon interaction with the DnaJ-bound protein, DnaK hydrolyzes its bound ATP, resulting in the formation of a stable complex. GrpE releases ADP from DnaK; ATP binding to DnaK triggers the release of the substrate protein, thus completing the reaction cycle. Several rounds of ATP-dependent interactions between DnaJ, DnaK and GrpE are required for fully efficient folding.</text>
</comment>
<dbReference type="GO" id="GO:0042803">
    <property type="term" value="F:protein homodimerization activity"/>
    <property type="evidence" value="ECO:0007669"/>
    <property type="project" value="InterPro"/>
</dbReference>
<accession>A0AAN4R3P3</accession>
<evidence type="ECO:0000313" key="7">
    <source>
        <dbReference type="EMBL" id="GEL54588.1"/>
    </source>
</evidence>
<dbReference type="InterPro" id="IPR013805">
    <property type="entry name" value="GrpE_CC"/>
</dbReference>
<dbReference type="GO" id="GO:0051087">
    <property type="term" value="F:protein-folding chaperone binding"/>
    <property type="evidence" value="ECO:0007669"/>
    <property type="project" value="InterPro"/>
</dbReference>
<keyword evidence="4" id="KW-0963">Cytoplasm</keyword>